<dbReference type="Pfam" id="PF18768">
    <property type="entry name" value="RNPP_C"/>
    <property type="match status" value="1"/>
</dbReference>
<evidence type="ECO:0000259" key="1">
    <source>
        <dbReference type="PROSITE" id="PS50943"/>
    </source>
</evidence>
<reference evidence="3" key="1">
    <citation type="submission" date="2016-10" db="EMBL/GenBank/DDBJ databases">
        <authorList>
            <person name="Varghese N."/>
            <person name="Submissions S."/>
        </authorList>
    </citation>
    <scope>NUCLEOTIDE SEQUENCE [LARGE SCALE GENOMIC DNA]</scope>
    <source>
        <strain evidence="3">S9</strain>
    </source>
</reference>
<keyword evidence="3" id="KW-1185">Reference proteome</keyword>
<feature type="domain" description="HTH cro/C1-type" evidence="1">
    <location>
        <begin position="10"/>
        <end position="63"/>
    </location>
</feature>
<name>A0A1H9WA70_9BACI</name>
<dbReference type="PANTHER" id="PTHR37038:SF14">
    <property type="entry name" value="TRANSCRIPTIONAL ACTIVATOR"/>
    <property type="match status" value="1"/>
</dbReference>
<dbReference type="EMBL" id="FOGT01000015">
    <property type="protein sequence ID" value="SES30800.1"/>
    <property type="molecule type" value="Genomic_DNA"/>
</dbReference>
<dbReference type="Gene3D" id="1.25.40.10">
    <property type="entry name" value="Tetratricopeptide repeat domain"/>
    <property type="match status" value="1"/>
</dbReference>
<organism evidence="2 3">
    <name type="scientific">Salipaludibacillus aurantiacus</name>
    <dbReference type="NCBI Taxonomy" id="1601833"/>
    <lineage>
        <taxon>Bacteria</taxon>
        <taxon>Bacillati</taxon>
        <taxon>Bacillota</taxon>
        <taxon>Bacilli</taxon>
        <taxon>Bacillales</taxon>
        <taxon>Bacillaceae</taxon>
    </lineage>
</organism>
<dbReference type="STRING" id="1601833.SAMN05518684_11584"/>
<gene>
    <name evidence="2" type="ORF">SAMN05518684_11584</name>
</gene>
<evidence type="ECO:0000313" key="2">
    <source>
        <dbReference type="EMBL" id="SES30800.1"/>
    </source>
</evidence>
<dbReference type="PANTHER" id="PTHR37038">
    <property type="entry name" value="TRANSCRIPTIONAL REGULATOR-RELATED"/>
    <property type="match status" value="1"/>
</dbReference>
<dbReference type="Proteomes" id="UP000198571">
    <property type="component" value="Unassembled WGS sequence"/>
</dbReference>
<dbReference type="Pfam" id="PF01381">
    <property type="entry name" value="HTH_3"/>
    <property type="match status" value="1"/>
</dbReference>
<dbReference type="RefSeq" id="WP_093054450.1">
    <property type="nucleotide sequence ID" value="NZ_FOGT01000015.1"/>
</dbReference>
<dbReference type="PROSITE" id="PS50943">
    <property type="entry name" value="HTH_CROC1"/>
    <property type="match status" value="1"/>
</dbReference>
<evidence type="ECO:0000313" key="3">
    <source>
        <dbReference type="Proteomes" id="UP000198571"/>
    </source>
</evidence>
<dbReference type="OrthoDB" id="1150409at2"/>
<dbReference type="CDD" id="cd00093">
    <property type="entry name" value="HTH_XRE"/>
    <property type="match status" value="1"/>
</dbReference>
<dbReference type="InterPro" id="IPR053163">
    <property type="entry name" value="HTH-type_regulator_Rgg"/>
</dbReference>
<dbReference type="AlphaFoldDB" id="A0A1H9WA70"/>
<dbReference type="InterPro" id="IPR011990">
    <property type="entry name" value="TPR-like_helical_dom_sf"/>
</dbReference>
<dbReference type="SUPFAM" id="SSF48452">
    <property type="entry name" value="TPR-like"/>
    <property type="match status" value="1"/>
</dbReference>
<sequence>MNYDLIGVNIKMLREKAKMSQTELAENICTQAQISRIEKGEVIPLSSTLYEISKKLEIDMNEFFNMASYKRFDYISTVKNEIRKAIRNRDYETVYELVTCEKENPVFSSIEHQQFLLWHEGVAMYYLNKGFNRSIELLLLTLEMRNPTLYSATEIEIMNSIGIIFNEEKEFELSVQYYERALKEMHKLQKKIELTKIRIYYGLSKSLTALGRHRESLNYGKRGINLCVQLESLYLMGELHFQAGINCFYLKHYKRSMMHLNKSLLIFEIMDKHDYVMIIKENIDECFPV</sequence>
<protein>
    <submittedName>
        <fullName evidence="2">Helix-turn-helix domain-containing protein</fullName>
    </submittedName>
</protein>
<dbReference type="SMART" id="SM00530">
    <property type="entry name" value="HTH_XRE"/>
    <property type="match status" value="1"/>
</dbReference>
<dbReference type="InterPro" id="IPR041315">
    <property type="entry name" value="PlcR_TPR"/>
</dbReference>
<proteinExistence type="predicted"/>
<dbReference type="InterPro" id="IPR001387">
    <property type="entry name" value="Cro/C1-type_HTH"/>
</dbReference>
<dbReference type="InterPro" id="IPR010982">
    <property type="entry name" value="Lambda_DNA-bd_dom_sf"/>
</dbReference>
<dbReference type="GO" id="GO:0003677">
    <property type="term" value="F:DNA binding"/>
    <property type="evidence" value="ECO:0007669"/>
    <property type="project" value="InterPro"/>
</dbReference>
<accession>A0A1H9WA70</accession>
<dbReference type="SUPFAM" id="SSF47413">
    <property type="entry name" value="lambda repressor-like DNA-binding domains"/>
    <property type="match status" value="1"/>
</dbReference>